<sequence>MLPNLVSKLHSMKDKYMITKPLVPSNEVKTWDFSLAFIWNTVVWFMLMNFFVKIVNATAQRYLKKQQENEISVLKNKSSKRSDDSDNSSR</sequence>
<evidence type="ECO:0000256" key="2">
    <source>
        <dbReference type="SAM" id="Phobius"/>
    </source>
</evidence>
<feature type="compositionally biased region" description="Basic and acidic residues" evidence="1">
    <location>
        <begin position="80"/>
        <end position="90"/>
    </location>
</feature>
<dbReference type="EMBL" id="JAYDYQ010002688">
    <property type="protein sequence ID" value="KAK4478084.1"/>
    <property type="molecule type" value="Genomic_DNA"/>
</dbReference>
<accession>A0ABR0CLU4</accession>
<keyword evidence="2" id="KW-1133">Transmembrane helix</keyword>
<feature type="region of interest" description="Disordered" evidence="1">
    <location>
        <begin position="71"/>
        <end position="90"/>
    </location>
</feature>
<feature type="transmembrane region" description="Helical" evidence="2">
    <location>
        <begin position="33"/>
        <end position="55"/>
    </location>
</feature>
<gene>
    <name evidence="3" type="ORF">RD792_017349</name>
</gene>
<protein>
    <submittedName>
        <fullName evidence="3">Uncharacterized protein</fullName>
    </submittedName>
</protein>
<name>A0ABR0CLU4_9LAMI</name>
<keyword evidence="2" id="KW-0472">Membrane</keyword>
<comment type="caution">
    <text evidence="3">The sequence shown here is derived from an EMBL/GenBank/DDBJ whole genome shotgun (WGS) entry which is preliminary data.</text>
</comment>
<evidence type="ECO:0000256" key="1">
    <source>
        <dbReference type="SAM" id="MobiDB-lite"/>
    </source>
</evidence>
<proteinExistence type="predicted"/>
<keyword evidence="2" id="KW-0812">Transmembrane</keyword>
<evidence type="ECO:0000313" key="3">
    <source>
        <dbReference type="EMBL" id="KAK4478084.1"/>
    </source>
</evidence>
<evidence type="ECO:0000313" key="4">
    <source>
        <dbReference type="Proteomes" id="UP001291926"/>
    </source>
</evidence>
<organism evidence="3 4">
    <name type="scientific">Penstemon davidsonii</name>
    <dbReference type="NCBI Taxonomy" id="160366"/>
    <lineage>
        <taxon>Eukaryota</taxon>
        <taxon>Viridiplantae</taxon>
        <taxon>Streptophyta</taxon>
        <taxon>Embryophyta</taxon>
        <taxon>Tracheophyta</taxon>
        <taxon>Spermatophyta</taxon>
        <taxon>Magnoliopsida</taxon>
        <taxon>eudicotyledons</taxon>
        <taxon>Gunneridae</taxon>
        <taxon>Pentapetalae</taxon>
        <taxon>asterids</taxon>
        <taxon>lamiids</taxon>
        <taxon>Lamiales</taxon>
        <taxon>Plantaginaceae</taxon>
        <taxon>Cheloneae</taxon>
        <taxon>Penstemon</taxon>
    </lineage>
</organism>
<keyword evidence="4" id="KW-1185">Reference proteome</keyword>
<reference evidence="3 4" key="1">
    <citation type="journal article" date="2023" name="bioRxiv">
        <title>Genome report: Whole genome sequence and annotation of Penstemon davidsonii.</title>
        <authorList>
            <person name="Ostevik K.L."/>
            <person name="Alabady M."/>
            <person name="Zhang M."/>
            <person name="Rausher M.D."/>
        </authorList>
    </citation>
    <scope>NUCLEOTIDE SEQUENCE [LARGE SCALE GENOMIC DNA]</scope>
    <source>
        <strain evidence="3">DNT005</strain>
        <tissue evidence="3">Whole leaf</tissue>
    </source>
</reference>
<dbReference type="Proteomes" id="UP001291926">
    <property type="component" value="Unassembled WGS sequence"/>
</dbReference>